<dbReference type="GO" id="GO:0005886">
    <property type="term" value="C:plasma membrane"/>
    <property type="evidence" value="ECO:0007669"/>
    <property type="project" value="UniProtKB-SubCell"/>
</dbReference>
<evidence type="ECO:0000313" key="13">
    <source>
        <dbReference type="Proteomes" id="UP000260649"/>
    </source>
</evidence>
<dbReference type="InterPro" id="IPR000223">
    <property type="entry name" value="Pept_S26A_signal_pept_1"/>
</dbReference>
<dbReference type="InterPro" id="IPR019533">
    <property type="entry name" value="Peptidase_S26"/>
</dbReference>
<comment type="similarity">
    <text evidence="3 9">Belongs to the peptidase S26 family.</text>
</comment>
<dbReference type="Gene3D" id="2.10.109.10">
    <property type="entry name" value="Umud Fragment, subunit A"/>
    <property type="match status" value="1"/>
</dbReference>
<evidence type="ECO:0000256" key="7">
    <source>
        <dbReference type="PIRSR" id="PIRSR600223-1"/>
    </source>
</evidence>
<dbReference type="Proteomes" id="UP000260649">
    <property type="component" value="Unassembled WGS sequence"/>
</dbReference>
<dbReference type="SUPFAM" id="SSF51306">
    <property type="entry name" value="LexA/Signal peptidase"/>
    <property type="match status" value="1"/>
</dbReference>
<dbReference type="InterPro" id="IPR019756">
    <property type="entry name" value="Pept_S26A_signal_pept_1_Ser-AS"/>
</dbReference>
<evidence type="ECO:0000259" key="11">
    <source>
        <dbReference type="Pfam" id="PF10502"/>
    </source>
</evidence>
<keyword evidence="6 8" id="KW-0378">Hydrolase</keyword>
<keyword evidence="5 8" id="KW-0645">Protease</keyword>
<name>A0A3E2B0U6_9FIRM</name>
<feature type="region of interest" description="Disordered" evidence="10">
    <location>
        <begin position="1"/>
        <end position="43"/>
    </location>
</feature>
<feature type="active site" evidence="7">
    <location>
        <position position="126"/>
    </location>
</feature>
<dbReference type="OrthoDB" id="9802919at2"/>
<dbReference type="PROSITE" id="PS00501">
    <property type="entry name" value="SPASE_I_1"/>
    <property type="match status" value="1"/>
</dbReference>
<dbReference type="GO" id="GO:0004252">
    <property type="term" value="F:serine-type endopeptidase activity"/>
    <property type="evidence" value="ECO:0007669"/>
    <property type="project" value="InterPro"/>
</dbReference>
<feature type="transmembrane region" description="Helical" evidence="8">
    <location>
        <begin position="54"/>
        <end position="76"/>
    </location>
</feature>
<comment type="catalytic activity">
    <reaction evidence="1 8">
        <text>Cleavage of hydrophobic, N-terminal signal or leader sequences from secreted and periplasmic proteins.</text>
        <dbReference type="EC" id="3.4.21.89"/>
    </reaction>
</comment>
<evidence type="ECO:0000256" key="8">
    <source>
        <dbReference type="RuleBase" id="RU003993"/>
    </source>
</evidence>
<evidence type="ECO:0000256" key="4">
    <source>
        <dbReference type="ARBA" id="ARBA00013208"/>
    </source>
</evidence>
<dbReference type="GeneID" id="97996400"/>
<dbReference type="InterPro" id="IPR036286">
    <property type="entry name" value="LexA/Signal_pep-like_sf"/>
</dbReference>
<dbReference type="InterPro" id="IPR019757">
    <property type="entry name" value="Pept_S26A_signal_pept_1_Lys-AS"/>
</dbReference>
<reference evidence="12 13" key="1">
    <citation type="submission" date="2018-07" db="EMBL/GenBank/DDBJ databases">
        <title>GABA Modulating Bacteria of the Human Gut Microbiota.</title>
        <authorList>
            <person name="Strandwitz P."/>
            <person name="Kim K.H."/>
            <person name="Terekhova D."/>
            <person name="Liu J.K."/>
            <person name="Sharma A."/>
            <person name="Levering J."/>
            <person name="Mcdonald D."/>
            <person name="Dietrich D."/>
            <person name="Ramadhar T.R."/>
            <person name="Lekbua A."/>
            <person name="Mroue N."/>
            <person name="Liston C."/>
            <person name="Stewart E.J."/>
            <person name="Dubin M.J."/>
            <person name="Zengler K."/>
            <person name="Knight R."/>
            <person name="Gilbert J.A."/>
            <person name="Clardy J."/>
            <person name="Lewis K."/>
        </authorList>
    </citation>
    <scope>NUCLEOTIDE SEQUENCE [LARGE SCALE GENOMIC DNA]</scope>
    <source>
        <strain evidence="12 13">KLE1738</strain>
    </source>
</reference>
<comment type="subcellular location">
    <subcellularLocation>
        <location evidence="2">Cell membrane</location>
        <topology evidence="2">Single-pass type II membrane protein</topology>
    </subcellularLocation>
    <subcellularLocation>
        <location evidence="9">Membrane</location>
        <topology evidence="9">Single-pass type II membrane protein</topology>
    </subcellularLocation>
</comment>
<evidence type="ECO:0000256" key="1">
    <source>
        <dbReference type="ARBA" id="ARBA00000677"/>
    </source>
</evidence>
<dbReference type="NCBIfam" id="TIGR02227">
    <property type="entry name" value="sigpep_I_bact"/>
    <property type="match status" value="1"/>
</dbReference>
<dbReference type="GO" id="GO:0006465">
    <property type="term" value="P:signal peptide processing"/>
    <property type="evidence" value="ECO:0007669"/>
    <property type="project" value="InterPro"/>
</dbReference>
<dbReference type="CDD" id="cd06530">
    <property type="entry name" value="S26_SPase_I"/>
    <property type="match status" value="1"/>
</dbReference>
<dbReference type="RefSeq" id="WP_117142983.1">
    <property type="nucleotide sequence ID" value="NZ_CAKXKJ010000014.1"/>
</dbReference>
<evidence type="ECO:0000256" key="3">
    <source>
        <dbReference type="ARBA" id="ARBA00009370"/>
    </source>
</evidence>
<dbReference type="Pfam" id="PF10502">
    <property type="entry name" value="Peptidase_S26"/>
    <property type="match status" value="1"/>
</dbReference>
<keyword evidence="13" id="KW-1185">Reference proteome</keyword>
<accession>A0A3E2B0U6</accession>
<keyword evidence="8" id="KW-1133">Transmembrane helix</keyword>
<proteinExistence type="inferred from homology"/>
<feature type="domain" description="Peptidase S26" evidence="11">
    <location>
        <begin position="56"/>
        <end position="214"/>
    </location>
</feature>
<dbReference type="EC" id="3.4.21.89" evidence="4 8"/>
<dbReference type="InterPro" id="IPR019758">
    <property type="entry name" value="Pept_S26A_signal_pept_1_CS"/>
</dbReference>
<gene>
    <name evidence="12" type="primary">lepB</name>
    <name evidence="12" type="ORF">DV520_11725</name>
</gene>
<evidence type="ECO:0000313" key="12">
    <source>
        <dbReference type="EMBL" id="RFT05609.1"/>
    </source>
</evidence>
<evidence type="ECO:0000256" key="10">
    <source>
        <dbReference type="SAM" id="MobiDB-lite"/>
    </source>
</evidence>
<dbReference type="PANTHER" id="PTHR43390">
    <property type="entry name" value="SIGNAL PEPTIDASE I"/>
    <property type="match status" value="1"/>
</dbReference>
<evidence type="ECO:0000256" key="5">
    <source>
        <dbReference type="ARBA" id="ARBA00022670"/>
    </source>
</evidence>
<dbReference type="PROSITE" id="PS00760">
    <property type="entry name" value="SPASE_I_2"/>
    <property type="match status" value="1"/>
</dbReference>
<evidence type="ECO:0000256" key="9">
    <source>
        <dbReference type="RuleBase" id="RU362042"/>
    </source>
</evidence>
<dbReference type="PRINTS" id="PR00727">
    <property type="entry name" value="LEADERPTASE"/>
</dbReference>
<dbReference type="AlphaFoldDB" id="A0A3E2B0U6"/>
<feature type="active site" evidence="7">
    <location>
        <position position="85"/>
    </location>
</feature>
<keyword evidence="8" id="KW-0812">Transmembrane</keyword>
<protein>
    <recommendedName>
        <fullName evidence="4 8">Signal peptidase I</fullName>
        <ecNumber evidence="4 8">3.4.21.89</ecNumber>
    </recommendedName>
</protein>
<dbReference type="GO" id="GO:0009003">
    <property type="term" value="F:signal peptidase activity"/>
    <property type="evidence" value="ECO:0007669"/>
    <property type="project" value="UniProtKB-EC"/>
</dbReference>
<dbReference type="PANTHER" id="PTHR43390:SF1">
    <property type="entry name" value="CHLOROPLAST PROCESSING PEPTIDASE"/>
    <property type="match status" value="1"/>
</dbReference>
<comment type="caution">
    <text evidence="12">The sequence shown here is derived from an EMBL/GenBank/DDBJ whole genome shotgun (WGS) entry which is preliminary data.</text>
</comment>
<evidence type="ECO:0000256" key="2">
    <source>
        <dbReference type="ARBA" id="ARBA00004401"/>
    </source>
</evidence>
<keyword evidence="8" id="KW-0472">Membrane</keyword>
<sequence>MSQSHLPPEEPHLSSEAPPQEGPAASQNPAPPAEDTAAQKAGKEKKPGAFGADLYGWLQALTFALAFILIFFTFFGRVIGVDGHSMDPTLNDRDMLFLQCIAYEPKQGDVVVLHKDFGDVETPIVKRVIAVGGQTVEIDYDTGTVYVDGQPLEEDYIMEPMVRPESPYLQGTYWEVPEGSVFVMGDNRNNSSDSRDSRLGPVDTRYVLGRAICTVLPFQHIGLVE</sequence>
<organism evidence="12 13">
    <name type="scientific">Evtepia gabavorous</name>
    <dbReference type="NCBI Taxonomy" id="2211183"/>
    <lineage>
        <taxon>Bacteria</taxon>
        <taxon>Bacillati</taxon>
        <taxon>Bacillota</taxon>
        <taxon>Clostridia</taxon>
        <taxon>Eubacteriales</taxon>
        <taxon>Evtepia</taxon>
    </lineage>
</organism>
<dbReference type="PROSITE" id="PS00761">
    <property type="entry name" value="SPASE_I_3"/>
    <property type="match status" value="1"/>
</dbReference>
<evidence type="ECO:0000256" key="6">
    <source>
        <dbReference type="ARBA" id="ARBA00022801"/>
    </source>
</evidence>
<dbReference type="EMBL" id="QQRQ01000042">
    <property type="protein sequence ID" value="RFT05609.1"/>
    <property type="molecule type" value="Genomic_DNA"/>
</dbReference>